<dbReference type="GO" id="GO:0003676">
    <property type="term" value="F:nucleic acid binding"/>
    <property type="evidence" value="ECO:0007669"/>
    <property type="project" value="InterPro"/>
</dbReference>
<evidence type="ECO:0000256" key="4">
    <source>
        <dbReference type="ARBA" id="ARBA00022722"/>
    </source>
</evidence>
<gene>
    <name evidence="10" type="ORF">M413DRAFT_439336</name>
</gene>
<evidence type="ECO:0000313" key="10">
    <source>
        <dbReference type="EMBL" id="KIM47669.1"/>
    </source>
</evidence>
<evidence type="ECO:0000256" key="2">
    <source>
        <dbReference type="ARBA" id="ARBA00005300"/>
    </source>
</evidence>
<dbReference type="PANTHER" id="PTHR10642:SF26">
    <property type="entry name" value="RIBONUCLEASE H1"/>
    <property type="match status" value="1"/>
</dbReference>
<dbReference type="EMBL" id="KN831769">
    <property type="protein sequence ID" value="KIM47669.1"/>
    <property type="molecule type" value="Genomic_DNA"/>
</dbReference>
<sequence>MIRTDSQYSINCLRTWIHKWRQNNWRSAGGDPVKNAGIIRCISTYLDIRSKLGQKVVLEYVKGHSGDVGNDGADAMANQGALLPATPERDWEALERQLVGQFDDIIPVDASRGGIEILGPEEADGGDSSSGNTKHSPPAVFGTTSSKPLTERARSSSARLYGKPSSSPQKPQPTTPRHFSDMKSPLKVIYVAPPLIPVRTQDVNFEDYADCVLDDSDLANELSD</sequence>
<dbReference type="PANTHER" id="PTHR10642">
    <property type="entry name" value="RIBONUCLEASE H1"/>
    <property type="match status" value="1"/>
</dbReference>
<name>A0A0C3CU89_HEBCY</name>
<keyword evidence="11" id="KW-1185">Reference proteome</keyword>
<feature type="region of interest" description="Disordered" evidence="8">
    <location>
        <begin position="116"/>
        <end position="183"/>
    </location>
</feature>
<evidence type="ECO:0000259" key="9">
    <source>
        <dbReference type="PROSITE" id="PS50879"/>
    </source>
</evidence>
<dbReference type="OrthoDB" id="245563at2759"/>
<proteinExistence type="inferred from homology"/>
<keyword evidence="6" id="KW-0255">Endonuclease</keyword>
<evidence type="ECO:0000256" key="1">
    <source>
        <dbReference type="ARBA" id="ARBA00000077"/>
    </source>
</evidence>
<reference evidence="10 11" key="1">
    <citation type="submission" date="2014-04" db="EMBL/GenBank/DDBJ databases">
        <authorList>
            <consortium name="DOE Joint Genome Institute"/>
            <person name="Kuo A."/>
            <person name="Gay G."/>
            <person name="Dore J."/>
            <person name="Kohler A."/>
            <person name="Nagy L.G."/>
            <person name="Floudas D."/>
            <person name="Copeland A."/>
            <person name="Barry K.W."/>
            <person name="Cichocki N."/>
            <person name="Veneault-Fourrey C."/>
            <person name="LaButti K."/>
            <person name="Lindquist E.A."/>
            <person name="Lipzen A."/>
            <person name="Lundell T."/>
            <person name="Morin E."/>
            <person name="Murat C."/>
            <person name="Sun H."/>
            <person name="Tunlid A."/>
            <person name="Henrissat B."/>
            <person name="Grigoriev I.V."/>
            <person name="Hibbett D.S."/>
            <person name="Martin F."/>
            <person name="Nordberg H.P."/>
            <person name="Cantor M.N."/>
            <person name="Hua S.X."/>
        </authorList>
    </citation>
    <scope>NUCLEOTIDE SEQUENCE [LARGE SCALE GENOMIC DNA]</scope>
    <source>
        <strain evidence="11">h7</strain>
    </source>
</reference>
<dbReference type="AlphaFoldDB" id="A0A0C3CU89"/>
<dbReference type="SUPFAM" id="SSF53098">
    <property type="entry name" value="Ribonuclease H-like"/>
    <property type="match status" value="1"/>
</dbReference>
<organism evidence="10 11">
    <name type="scientific">Hebeloma cylindrosporum</name>
    <dbReference type="NCBI Taxonomy" id="76867"/>
    <lineage>
        <taxon>Eukaryota</taxon>
        <taxon>Fungi</taxon>
        <taxon>Dikarya</taxon>
        <taxon>Basidiomycota</taxon>
        <taxon>Agaricomycotina</taxon>
        <taxon>Agaricomycetes</taxon>
        <taxon>Agaricomycetidae</taxon>
        <taxon>Agaricales</taxon>
        <taxon>Agaricineae</taxon>
        <taxon>Hymenogastraceae</taxon>
        <taxon>Hebeloma</taxon>
    </lineage>
</organism>
<evidence type="ECO:0000256" key="8">
    <source>
        <dbReference type="SAM" id="MobiDB-lite"/>
    </source>
</evidence>
<dbReference type="Gene3D" id="3.30.420.10">
    <property type="entry name" value="Ribonuclease H-like superfamily/Ribonuclease H"/>
    <property type="match status" value="1"/>
</dbReference>
<accession>A0A0C3CU89</accession>
<dbReference type="InterPro" id="IPR036397">
    <property type="entry name" value="RNaseH_sf"/>
</dbReference>
<protein>
    <recommendedName>
        <fullName evidence="3">ribonuclease H</fullName>
        <ecNumber evidence="3">3.1.26.4</ecNumber>
    </recommendedName>
</protein>
<evidence type="ECO:0000313" key="11">
    <source>
        <dbReference type="Proteomes" id="UP000053424"/>
    </source>
</evidence>
<evidence type="ECO:0000256" key="5">
    <source>
        <dbReference type="ARBA" id="ARBA00022723"/>
    </source>
</evidence>
<dbReference type="InterPro" id="IPR002156">
    <property type="entry name" value="RNaseH_domain"/>
</dbReference>
<dbReference type="InterPro" id="IPR012337">
    <property type="entry name" value="RNaseH-like_sf"/>
</dbReference>
<dbReference type="HOGENOM" id="CLU_030894_0_3_1"/>
<dbReference type="InterPro" id="IPR050092">
    <property type="entry name" value="RNase_H"/>
</dbReference>
<dbReference type="EC" id="3.1.26.4" evidence="3"/>
<evidence type="ECO:0000256" key="7">
    <source>
        <dbReference type="ARBA" id="ARBA00022801"/>
    </source>
</evidence>
<comment type="similarity">
    <text evidence="2">Belongs to the RNase H family.</text>
</comment>
<dbReference type="GO" id="GO:0043137">
    <property type="term" value="P:DNA replication, removal of RNA primer"/>
    <property type="evidence" value="ECO:0007669"/>
    <property type="project" value="TreeGrafter"/>
</dbReference>
<dbReference type="STRING" id="686832.A0A0C3CU89"/>
<evidence type="ECO:0000256" key="6">
    <source>
        <dbReference type="ARBA" id="ARBA00022759"/>
    </source>
</evidence>
<feature type="domain" description="RNase H type-1" evidence="9">
    <location>
        <begin position="1"/>
        <end position="82"/>
    </location>
</feature>
<dbReference type="Proteomes" id="UP000053424">
    <property type="component" value="Unassembled WGS sequence"/>
</dbReference>
<keyword evidence="4" id="KW-0540">Nuclease</keyword>
<dbReference type="GO" id="GO:0046872">
    <property type="term" value="F:metal ion binding"/>
    <property type="evidence" value="ECO:0007669"/>
    <property type="project" value="UniProtKB-KW"/>
</dbReference>
<dbReference type="PROSITE" id="PS50879">
    <property type="entry name" value="RNASE_H_1"/>
    <property type="match status" value="1"/>
</dbReference>
<keyword evidence="7" id="KW-0378">Hydrolase</keyword>
<comment type="catalytic activity">
    <reaction evidence="1">
        <text>Endonucleolytic cleavage to 5'-phosphomonoester.</text>
        <dbReference type="EC" id="3.1.26.4"/>
    </reaction>
</comment>
<evidence type="ECO:0000256" key="3">
    <source>
        <dbReference type="ARBA" id="ARBA00012180"/>
    </source>
</evidence>
<reference evidence="11" key="2">
    <citation type="submission" date="2015-01" db="EMBL/GenBank/DDBJ databases">
        <title>Evolutionary Origins and Diversification of the Mycorrhizal Mutualists.</title>
        <authorList>
            <consortium name="DOE Joint Genome Institute"/>
            <consortium name="Mycorrhizal Genomics Consortium"/>
            <person name="Kohler A."/>
            <person name="Kuo A."/>
            <person name="Nagy L.G."/>
            <person name="Floudas D."/>
            <person name="Copeland A."/>
            <person name="Barry K.W."/>
            <person name="Cichocki N."/>
            <person name="Veneault-Fourrey C."/>
            <person name="LaButti K."/>
            <person name="Lindquist E.A."/>
            <person name="Lipzen A."/>
            <person name="Lundell T."/>
            <person name="Morin E."/>
            <person name="Murat C."/>
            <person name="Riley R."/>
            <person name="Ohm R."/>
            <person name="Sun H."/>
            <person name="Tunlid A."/>
            <person name="Henrissat B."/>
            <person name="Grigoriev I.V."/>
            <person name="Hibbett D.S."/>
            <person name="Martin F."/>
        </authorList>
    </citation>
    <scope>NUCLEOTIDE SEQUENCE [LARGE SCALE GENOMIC DNA]</scope>
    <source>
        <strain evidence="11">h7</strain>
    </source>
</reference>
<keyword evidence="5" id="KW-0479">Metal-binding</keyword>
<dbReference type="GO" id="GO:0004523">
    <property type="term" value="F:RNA-DNA hybrid ribonuclease activity"/>
    <property type="evidence" value="ECO:0007669"/>
    <property type="project" value="UniProtKB-EC"/>
</dbReference>
<dbReference type="Pfam" id="PF00075">
    <property type="entry name" value="RNase_H"/>
    <property type="match status" value="1"/>
</dbReference>